<feature type="non-terminal residue" evidence="2">
    <location>
        <position position="117"/>
    </location>
</feature>
<organism evidence="2 3">
    <name type="scientific">Furnarius figulus</name>
    <dbReference type="NCBI Taxonomy" id="463165"/>
    <lineage>
        <taxon>Eukaryota</taxon>
        <taxon>Metazoa</taxon>
        <taxon>Chordata</taxon>
        <taxon>Craniata</taxon>
        <taxon>Vertebrata</taxon>
        <taxon>Euteleostomi</taxon>
        <taxon>Archelosauria</taxon>
        <taxon>Archosauria</taxon>
        <taxon>Dinosauria</taxon>
        <taxon>Saurischia</taxon>
        <taxon>Theropoda</taxon>
        <taxon>Coelurosauria</taxon>
        <taxon>Aves</taxon>
        <taxon>Neognathae</taxon>
        <taxon>Neoaves</taxon>
        <taxon>Telluraves</taxon>
        <taxon>Australaves</taxon>
        <taxon>Passeriformes</taxon>
        <taxon>Furnariidae</taxon>
        <taxon>Furnarius</taxon>
    </lineage>
</organism>
<gene>
    <name evidence="2" type="primary">Cdca2</name>
    <name evidence="2" type="ORF">FURFIG_R15090</name>
</gene>
<protein>
    <submittedName>
        <fullName evidence="2">CDCA2 protein</fullName>
    </submittedName>
</protein>
<evidence type="ECO:0000313" key="2">
    <source>
        <dbReference type="EMBL" id="NWR87659.1"/>
    </source>
</evidence>
<dbReference type="AlphaFoldDB" id="A0A7K5AW52"/>
<feature type="region of interest" description="Disordered" evidence="1">
    <location>
        <begin position="22"/>
        <end position="56"/>
    </location>
</feature>
<dbReference type="Proteomes" id="UP000529852">
    <property type="component" value="Unassembled WGS sequence"/>
</dbReference>
<comment type="caution">
    <text evidence="2">The sequence shown here is derived from an EMBL/GenBank/DDBJ whole genome shotgun (WGS) entry which is preliminary data.</text>
</comment>
<name>A0A7K5AW52_9FURN</name>
<feature type="compositionally biased region" description="Basic and acidic residues" evidence="1">
    <location>
        <begin position="34"/>
        <end position="56"/>
    </location>
</feature>
<accession>A0A7K5AW52</accession>
<evidence type="ECO:0000313" key="3">
    <source>
        <dbReference type="Proteomes" id="UP000529852"/>
    </source>
</evidence>
<evidence type="ECO:0000256" key="1">
    <source>
        <dbReference type="SAM" id="MobiDB-lite"/>
    </source>
</evidence>
<feature type="non-terminal residue" evidence="2">
    <location>
        <position position="1"/>
    </location>
</feature>
<keyword evidence="3" id="KW-1185">Reference proteome</keyword>
<proteinExistence type="predicted"/>
<sequence>ALQRGVGTAPTLPLLGKENIAGSRAGSLGTDFHCTPERDRAEGKPDFGPAEEQRDKPVDFATVTIADFGIAPESFTKGWKGTSPTLLKFRRRSTIGLRGSPENNSLIRYLAQQRSSR</sequence>
<dbReference type="EMBL" id="VYZD01000210">
    <property type="protein sequence ID" value="NWR87659.1"/>
    <property type="molecule type" value="Genomic_DNA"/>
</dbReference>
<reference evidence="2 3" key="1">
    <citation type="submission" date="2019-09" db="EMBL/GenBank/DDBJ databases">
        <title>Bird 10,000 Genomes (B10K) Project - Family phase.</title>
        <authorList>
            <person name="Zhang G."/>
        </authorList>
    </citation>
    <scope>NUCLEOTIDE SEQUENCE [LARGE SCALE GENOMIC DNA]</scope>
    <source>
        <strain evidence="2">B10K-DU-003-06</strain>
    </source>
</reference>